<dbReference type="EMBL" id="CP115859">
    <property type="protein sequence ID" value="WBV60543.1"/>
    <property type="molecule type" value="Genomic_DNA"/>
</dbReference>
<sequence length="127" mass="14081">MEIKEATVEISRHEGGLRSVSVLMPTWDRTEMDGSTSVNIPLFGLKAFVFNKMNQEEVVHDTIKAFCVCAEKHGTGLESELSLLGWEFGDESSENTISMSYVITSKDTVIEQIMSTGETQSMILELA</sequence>
<proteinExistence type="predicted"/>
<protein>
    <submittedName>
        <fullName evidence="1">Uncharacterized protein</fullName>
    </submittedName>
</protein>
<keyword evidence="2" id="KW-1185">Reference proteome</keyword>
<gene>
    <name evidence="1" type="ORF">PFY12_00140</name>
</gene>
<organism evidence="1 2">
    <name type="scientific">Chryseobacterium camelliae</name>
    <dbReference type="NCBI Taxonomy" id="1265445"/>
    <lineage>
        <taxon>Bacteria</taxon>
        <taxon>Pseudomonadati</taxon>
        <taxon>Bacteroidota</taxon>
        <taxon>Flavobacteriia</taxon>
        <taxon>Flavobacteriales</taxon>
        <taxon>Weeksellaceae</taxon>
        <taxon>Chryseobacterium group</taxon>
        <taxon>Chryseobacterium</taxon>
    </lineage>
</organism>
<dbReference type="RefSeq" id="WP_271148865.1">
    <property type="nucleotide sequence ID" value="NZ_CP115859.1"/>
</dbReference>
<accession>A0ABY7QLH7</accession>
<evidence type="ECO:0000313" key="1">
    <source>
        <dbReference type="EMBL" id="WBV60543.1"/>
    </source>
</evidence>
<evidence type="ECO:0000313" key="2">
    <source>
        <dbReference type="Proteomes" id="UP001210978"/>
    </source>
</evidence>
<dbReference type="Proteomes" id="UP001210978">
    <property type="component" value="Chromosome"/>
</dbReference>
<reference evidence="1 2" key="1">
    <citation type="submission" date="2023-01" db="EMBL/GenBank/DDBJ databases">
        <title>Complete genome of Chryseobacterium camelliae VAN22-5A.</title>
        <authorList>
            <person name="Zong G."/>
            <person name="Cao G."/>
        </authorList>
    </citation>
    <scope>NUCLEOTIDE SEQUENCE [LARGE SCALE GENOMIC DNA]</scope>
    <source>
        <strain evidence="1 2">VAN22-5A</strain>
    </source>
</reference>
<name>A0ABY7QLH7_9FLAO</name>